<dbReference type="AlphaFoldDB" id="A0A0A1U4Q1"/>
<organism evidence="3 4">
    <name type="scientific">Entamoeba invadens IP1</name>
    <dbReference type="NCBI Taxonomy" id="370355"/>
    <lineage>
        <taxon>Eukaryota</taxon>
        <taxon>Amoebozoa</taxon>
        <taxon>Evosea</taxon>
        <taxon>Archamoebae</taxon>
        <taxon>Mastigamoebida</taxon>
        <taxon>Entamoebidae</taxon>
        <taxon>Entamoeba</taxon>
    </lineage>
</organism>
<dbReference type="CDD" id="cd20805">
    <property type="entry name" value="C1_DGK_rpt2"/>
    <property type="match status" value="1"/>
</dbReference>
<protein>
    <submittedName>
        <fullName evidence="3">Uncharacterized protein</fullName>
    </submittedName>
</protein>
<dbReference type="EMBL" id="KB206936">
    <property type="protein sequence ID" value="ELP86721.1"/>
    <property type="molecule type" value="Genomic_DNA"/>
</dbReference>
<accession>A0A0A1U4Q1</accession>
<dbReference type="RefSeq" id="XP_004186067.1">
    <property type="nucleotide sequence ID" value="XM_004186019.1"/>
</dbReference>
<keyword evidence="4" id="KW-1185">Reference proteome</keyword>
<dbReference type="GeneID" id="14885704"/>
<dbReference type="VEuPathDB" id="AmoebaDB:EIN_306670"/>
<feature type="compositionally biased region" description="Basic and acidic residues" evidence="2">
    <location>
        <begin position="151"/>
        <end position="178"/>
    </location>
</feature>
<evidence type="ECO:0000313" key="4">
    <source>
        <dbReference type="Proteomes" id="UP000014680"/>
    </source>
</evidence>
<reference evidence="3 4" key="1">
    <citation type="submission" date="2012-10" db="EMBL/GenBank/DDBJ databases">
        <authorList>
            <person name="Zafar N."/>
            <person name="Inman J."/>
            <person name="Hall N."/>
            <person name="Lorenzi H."/>
            <person name="Caler E."/>
        </authorList>
    </citation>
    <scope>NUCLEOTIDE SEQUENCE [LARGE SCALE GENOMIC DNA]</scope>
    <source>
        <strain evidence="3 4">IP1</strain>
    </source>
</reference>
<feature type="coiled-coil region" evidence="1">
    <location>
        <begin position="17"/>
        <end position="101"/>
    </location>
</feature>
<dbReference type="Proteomes" id="UP000014680">
    <property type="component" value="Unassembled WGS sequence"/>
</dbReference>
<gene>
    <name evidence="3" type="ORF">EIN_306670</name>
</gene>
<evidence type="ECO:0000313" key="3">
    <source>
        <dbReference type="EMBL" id="ELP86721.1"/>
    </source>
</evidence>
<keyword evidence="1" id="KW-0175">Coiled coil</keyword>
<evidence type="ECO:0000256" key="1">
    <source>
        <dbReference type="SAM" id="Coils"/>
    </source>
</evidence>
<proteinExistence type="predicted"/>
<dbReference type="KEGG" id="eiv:EIN_306670"/>
<name>A0A0A1U4Q1_ENTIV</name>
<sequence length="551" mass="62109">MLFESLDAAKDDVLMTVSLLEKKILDEKKKSELLEKERDNLEKTSKTEMDDMKRRFDEELKEKQLQIEEFQNKILAEQAQLEKVKKDLEELQTKKSSAAIRNFGLSFARTSMGTNFTKTDVPVLPSELLAQPTEGAMKRRALNRTRHLHKKNEEKDLQKDAQKETIDTPKAEQSEEKVLPPSTKLVAPPKCNPLKNSVLTTGMAEVQLVTPSSEILSIGAIPKEVELKTTKPIFKEKTEVTNFFYLSKQLYYVREKTKGKTLYEFVCSTKKSDKVIVSSDKPIDIFTSRDVVLCSYNNEIFQLEPLSMKLRSIGKVVGFDKFGESDDKITVYVFTKKGEIYTVGDGLEKVAENLLVGKSPIVSQDIVYSVKNSGLSVQQFGSQEQNKLDVVDVVDFTEIGGKLWVLSGEKQTINIVDKMCESALIITLGFKPVGIKNIGKYAFIIGFEKCVMFDSDGKMLFNGKLHIDTMKKFGVNSNKKGTICFVVLGTKEITEYPTPYNTHDMQNNSDTTAVCAICGKDGADRICFVCHKPFHNKCYSETKNQEDPCLV</sequence>
<evidence type="ECO:0000256" key="2">
    <source>
        <dbReference type="SAM" id="MobiDB-lite"/>
    </source>
</evidence>
<feature type="region of interest" description="Disordered" evidence="2">
    <location>
        <begin position="146"/>
        <end position="186"/>
    </location>
</feature>